<evidence type="ECO:0000256" key="1">
    <source>
        <dbReference type="SAM" id="SignalP"/>
    </source>
</evidence>
<organism evidence="2 3">
    <name type="scientific">Dysgonomonas alginatilytica</name>
    <dbReference type="NCBI Taxonomy" id="1605892"/>
    <lineage>
        <taxon>Bacteria</taxon>
        <taxon>Pseudomonadati</taxon>
        <taxon>Bacteroidota</taxon>
        <taxon>Bacteroidia</taxon>
        <taxon>Bacteroidales</taxon>
        <taxon>Dysgonomonadaceae</taxon>
        <taxon>Dysgonomonas</taxon>
    </lineage>
</organism>
<evidence type="ECO:0000313" key="2">
    <source>
        <dbReference type="EMBL" id="PXV62086.1"/>
    </source>
</evidence>
<dbReference type="OrthoDB" id="1121472at2"/>
<dbReference type="Proteomes" id="UP000247973">
    <property type="component" value="Unassembled WGS sequence"/>
</dbReference>
<dbReference type="AlphaFoldDB" id="A0A2V3PKS7"/>
<reference evidence="2 3" key="1">
    <citation type="submission" date="2018-03" db="EMBL/GenBank/DDBJ databases">
        <title>Genomic Encyclopedia of Archaeal and Bacterial Type Strains, Phase II (KMG-II): from individual species to whole genera.</title>
        <authorList>
            <person name="Goeker M."/>
        </authorList>
    </citation>
    <scope>NUCLEOTIDE SEQUENCE [LARGE SCALE GENOMIC DNA]</scope>
    <source>
        <strain evidence="2 3">DSM 100214</strain>
    </source>
</reference>
<keyword evidence="3" id="KW-1185">Reference proteome</keyword>
<sequence length="149" mass="16849">MIRIFQYTFTLITIVLLSACAKEENQNNTIPYASVIIDIQTQIENEFNNPFYSKSYPNAGYGGVIAISSNLLDLSVMNIFAYDMCCPYEAPQKNKIQQILDNRLHAQCPKCKTVYNIANGTGKVISGPGTQSLKSYRVMREGYLFRVRN</sequence>
<proteinExistence type="predicted"/>
<evidence type="ECO:0008006" key="4">
    <source>
        <dbReference type="Google" id="ProtNLM"/>
    </source>
</evidence>
<dbReference type="PROSITE" id="PS51257">
    <property type="entry name" value="PROKAR_LIPOPROTEIN"/>
    <property type="match status" value="1"/>
</dbReference>
<feature type="chain" id="PRO_5016172039" description="Rieske domain-containing protein" evidence="1">
    <location>
        <begin position="22"/>
        <end position="149"/>
    </location>
</feature>
<name>A0A2V3PKS7_9BACT</name>
<dbReference type="EMBL" id="QICL01000022">
    <property type="protein sequence ID" value="PXV62086.1"/>
    <property type="molecule type" value="Genomic_DNA"/>
</dbReference>
<accession>A0A2V3PKS7</accession>
<dbReference type="RefSeq" id="WP_110311634.1">
    <property type="nucleotide sequence ID" value="NZ_QICL01000022.1"/>
</dbReference>
<comment type="caution">
    <text evidence="2">The sequence shown here is derived from an EMBL/GenBank/DDBJ whole genome shotgun (WGS) entry which is preliminary data.</text>
</comment>
<gene>
    <name evidence="2" type="ORF">CLV62_12241</name>
</gene>
<feature type="signal peptide" evidence="1">
    <location>
        <begin position="1"/>
        <end position="21"/>
    </location>
</feature>
<evidence type="ECO:0000313" key="3">
    <source>
        <dbReference type="Proteomes" id="UP000247973"/>
    </source>
</evidence>
<keyword evidence="1" id="KW-0732">Signal</keyword>
<protein>
    <recommendedName>
        <fullName evidence="4">Rieske domain-containing protein</fullName>
    </recommendedName>
</protein>